<keyword evidence="1" id="KW-0732">Signal</keyword>
<evidence type="ECO:0008006" key="4">
    <source>
        <dbReference type="Google" id="ProtNLM"/>
    </source>
</evidence>
<evidence type="ECO:0000256" key="1">
    <source>
        <dbReference type="SAM" id="SignalP"/>
    </source>
</evidence>
<dbReference type="EMBL" id="ABCS01000033">
    <property type="protein sequence ID" value="EDM78213.1"/>
    <property type="molecule type" value="Genomic_DNA"/>
</dbReference>
<gene>
    <name evidence="2" type="ORF">PPSIR1_08511</name>
</gene>
<dbReference type="Pfam" id="PF12228">
    <property type="entry name" value="DUF3604"/>
    <property type="match status" value="1"/>
</dbReference>
<dbReference type="Proteomes" id="UP000005801">
    <property type="component" value="Unassembled WGS sequence"/>
</dbReference>
<protein>
    <recommendedName>
        <fullName evidence="4">DUF3604 domain-containing protein</fullName>
    </recommendedName>
</protein>
<dbReference type="STRING" id="391625.PPSIR1_08511"/>
<dbReference type="InterPro" id="IPR022028">
    <property type="entry name" value="DUF3604"/>
</dbReference>
<accession>A6G779</accession>
<organism evidence="2 3">
    <name type="scientific">Plesiocystis pacifica SIR-1</name>
    <dbReference type="NCBI Taxonomy" id="391625"/>
    <lineage>
        <taxon>Bacteria</taxon>
        <taxon>Pseudomonadati</taxon>
        <taxon>Myxococcota</taxon>
        <taxon>Polyangia</taxon>
        <taxon>Nannocystales</taxon>
        <taxon>Nannocystaceae</taxon>
        <taxon>Plesiocystis</taxon>
    </lineage>
</organism>
<evidence type="ECO:0000313" key="3">
    <source>
        <dbReference type="Proteomes" id="UP000005801"/>
    </source>
</evidence>
<dbReference type="eggNOG" id="ENOG502Z7WD">
    <property type="taxonomic scope" value="Bacteria"/>
</dbReference>
<reference evidence="2 3" key="1">
    <citation type="submission" date="2007-06" db="EMBL/GenBank/DDBJ databases">
        <authorList>
            <person name="Shimkets L."/>
            <person name="Ferriera S."/>
            <person name="Johnson J."/>
            <person name="Kravitz S."/>
            <person name="Beeson K."/>
            <person name="Sutton G."/>
            <person name="Rogers Y.-H."/>
            <person name="Friedman R."/>
            <person name="Frazier M."/>
            <person name="Venter J.C."/>
        </authorList>
    </citation>
    <scope>NUCLEOTIDE SEQUENCE [LARGE SCALE GENOMIC DNA]</scope>
    <source>
        <strain evidence="2 3">SIR-1</strain>
    </source>
</reference>
<evidence type="ECO:0000313" key="2">
    <source>
        <dbReference type="EMBL" id="EDM78213.1"/>
    </source>
</evidence>
<dbReference type="AlphaFoldDB" id="A6G779"/>
<feature type="signal peptide" evidence="1">
    <location>
        <begin position="1"/>
        <end position="26"/>
    </location>
</feature>
<comment type="caution">
    <text evidence="2">The sequence shown here is derived from an EMBL/GenBank/DDBJ whole genome shotgun (WGS) entry which is preliminary data.</text>
</comment>
<name>A6G779_9BACT</name>
<feature type="chain" id="PRO_5002693734" description="DUF3604 domain-containing protein" evidence="1">
    <location>
        <begin position="27"/>
        <end position="654"/>
    </location>
</feature>
<dbReference type="OrthoDB" id="543560at2"/>
<proteinExistence type="predicted"/>
<dbReference type="RefSeq" id="WP_006972574.1">
    <property type="nucleotide sequence ID" value="NZ_ABCS01000033.1"/>
</dbReference>
<dbReference type="Gene3D" id="3.20.20.140">
    <property type="entry name" value="Metal-dependent hydrolases"/>
    <property type="match status" value="1"/>
</dbReference>
<keyword evidence="3" id="KW-1185">Reference proteome</keyword>
<sequence>MPWQRRSKLLCASLVALGIGATVASADGCKAPEDPPYVEQREPCSDHNPLRNVYFGDLHVHTSYSFDAYNNDVRVDPFGAYAYARGQTVQLPDAAGIGVREATIDRPLDFAAVTDHGEYLGEVAACVDPDSPAYDTELCAGLRAGDPAVMAQWGLELGASNPVRSPIICDLVDCGGYLGDAWARTQAAAEEAYDRSASCSFTSFVAYEWSGATKLSNLHRNVIFRSEVVPSVPATHFEDPTSWELWRSLKSGCIDAGGSLNGCDVLAIPHNTNWSNGNMFIAEYPEDPAISGGDTQLELAKLRAELEPIMEVYQHKGDSECMNGVSGILGEPDELCEFEKLRQGEFEDCGDGTGMQGMVNGGCVSRLDFARGILLEGLSEQARLGVNPYKLGLMASTDTHNGTPGAVDEAAYLGHFGSAEGDANLRLTGAVPGGPMDSPGGLIAVWAEENSRGAIFDAMRRRETYGTSGPRMAVRLFGGWGYAEDACASPSLVEQGYAEGVPMGGDLPARAEDDGDAPRFMVQAFKDAGTEASPGHDLERVQIIKGWVDGEGQRHVQVYEVAGEPGDASVDPSTCETSGSGSASLCSVWQDPDFEASQSAWYYARVVEVPTCRWSTRDCNALAAAGEELPSACEVYPDVIQERAWTSPIWYTPE</sequence>